<reference evidence="2" key="1">
    <citation type="submission" date="2014-11" db="EMBL/GenBank/DDBJ databases">
        <authorList>
            <person name="Genoscope - CEA"/>
        </authorList>
    </citation>
    <scope>NUCLEOTIDE SEQUENCE</scope>
    <source>
        <strain evidence="2">IPO1609</strain>
    </source>
</reference>
<evidence type="ECO:0000313" key="3">
    <source>
        <dbReference type="Proteomes" id="UP000053470"/>
    </source>
</evidence>
<gene>
    <name evidence="2" type="ORF">RSIPO_04351</name>
</gene>
<evidence type="ECO:0000256" key="1">
    <source>
        <dbReference type="SAM" id="MobiDB-lite"/>
    </source>
</evidence>
<organism evidence="2 3">
    <name type="scientific">Ralstonia solanacearum IPO1609</name>
    <dbReference type="NCBI Taxonomy" id="564066"/>
    <lineage>
        <taxon>Bacteria</taxon>
        <taxon>Pseudomonadati</taxon>
        <taxon>Pseudomonadota</taxon>
        <taxon>Betaproteobacteria</taxon>
        <taxon>Burkholderiales</taxon>
        <taxon>Burkholderiaceae</taxon>
        <taxon>Ralstonia</taxon>
        <taxon>Ralstonia solanacearum species complex</taxon>
    </lineage>
</organism>
<feature type="region of interest" description="Disordered" evidence="1">
    <location>
        <begin position="94"/>
        <end position="114"/>
    </location>
</feature>
<name>A0A7U7JFA8_RALSL</name>
<sequence>MRGRRYGVWRDCRGARHEEGTCTPARAAFTHALALRSRRPRVIHGVLRASGVCNCCVFFIKPRQRTNRWPKRRLMTRTGCFVQMREASIIPMALASPQTRSEQANTKAKPVLPV</sequence>
<keyword evidence="3" id="KW-1185">Reference proteome</keyword>
<dbReference type="EMBL" id="LN651281">
    <property type="protein sequence ID" value="CEJ17655.1"/>
    <property type="molecule type" value="Genomic_DNA"/>
</dbReference>
<evidence type="ECO:0000313" key="2">
    <source>
        <dbReference type="EMBL" id="CEJ17655.1"/>
    </source>
</evidence>
<feature type="compositionally biased region" description="Polar residues" evidence="1">
    <location>
        <begin position="96"/>
        <end position="106"/>
    </location>
</feature>
<dbReference type="AlphaFoldDB" id="A0A7U7JFA8"/>
<protein>
    <submittedName>
        <fullName evidence="2">Uncharacterized protein</fullName>
    </submittedName>
</protein>
<accession>A0A7U7JFA8</accession>
<dbReference type="Proteomes" id="UP000053470">
    <property type="component" value="Unassembled WGS sequence"/>
</dbReference>
<reference evidence="2" key="2">
    <citation type="submission" date="2022-04" db="EMBL/GenBank/DDBJ databases">
        <title>Genomic draft of R. solanacearum strain IPO1609, a phylotype IIB1/biovar 2/race 3 strain isolated from potato in Europe.</title>
        <authorList>
            <person name="Boucher C."/>
            <person name="Carrere S."/>
            <person name="Dossat C."/>
            <person name="Elbaz M."/>
            <person name="Genin S."/>
            <person name="Gouzy J."/>
            <person name="Prior P."/>
            <person name="Segurens B."/>
            <person name="Wincker P."/>
        </authorList>
    </citation>
    <scope>NUCLEOTIDE SEQUENCE</scope>
    <source>
        <strain evidence="2">IPO1609</strain>
    </source>
</reference>
<proteinExistence type="predicted"/>